<dbReference type="GO" id="GO:0052717">
    <property type="term" value="F:tRNA-specific adenosine-34 deaminase activity"/>
    <property type="evidence" value="ECO:0007669"/>
    <property type="project" value="UniProtKB-UniRule"/>
</dbReference>
<reference evidence="10 11" key="1">
    <citation type="submission" date="2019-06" db="EMBL/GenBank/DDBJ databases">
        <title>Genome analyses of bacteria isolated from kimchi.</title>
        <authorList>
            <person name="Lee S."/>
            <person name="Ahn S."/>
            <person name="Roh S."/>
        </authorList>
    </citation>
    <scope>NUCLEOTIDE SEQUENCE [LARGE SCALE GENOMIC DNA]</scope>
    <source>
        <strain evidence="10 11">CBA3620</strain>
    </source>
</reference>
<dbReference type="CDD" id="cd01285">
    <property type="entry name" value="nucleoside_deaminase"/>
    <property type="match status" value="1"/>
</dbReference>
<dbReference type="Gene3D" id="3.40.140.10">
    <property type="entry name" value="Cytidine Deaminase, domain 2"/>
    <property type="match status" value="1"/>
</dbReference>
<keyword evidence="3 8" id="KW-0819">tRNA processing</keyword>
<evidence type="ECO:0000256" key="5">
    <source>
        <dbReference type="ARBA" id="ARBA00022801"/>
    </source>
</evidence>
<evidence type="ECO:0000256" key="6">
    <source>
        <dbReference type="ARBA" id="ARBA00022833"/>
    </source>
</evidence>
<sequence>MATSPTFSDEQVDYFMQEALNEAKLADAEGEVPIGAVVVYDNQVIARAHNHRETNQLATAHAELLVIELANQALHSWRLENTALFVTLEPCVMCAGAIINARIPAVYYGADDTKGGATRSLYKLLEDERLNHRVDVHVGIRSEESGKLLKNFFAKIRAKRQRVKSDEANSQQKL</sequence>
<keyword evidence="6 8" id="KW-0862">Zinc</keyword>
<dbReference type="Pfam" id="PF14437">
    <property type="entry name" value="MafB19-deam"/>
    <property type="match status" value="1"/>
</dbReference>
<dbReference type="PROSITE" id="PS51747">
    <property type="entry name" value="CYT_DCMP_DEAMINASES_2"/>
    <property type="match status" value="1"/>
</dbReference>
<dbReference type="GeneID" id="61186816"/>
<organism evidence="10 11">
    <name type="scientific">Leuconostoc carnosum</name>
    <dbReference type="NCBI Taxonomy" id="1252"/>
    <lineage>
        <taxon>Bacteria</taxon>
        <taxon>Bacillati</taxon>
        <taxon>Bacillota</taxon>
        <taxon>Bacilli</taxon>
        <taxon>Lactobacillales</taxon>
        <taxon>Lactobacillaceae</taxon>
        <taxon>Leuconostoc</taxon>
    </lineage>
</organism>
<name>A0AAE6IJ24_LEUCA</name>
<evidence type="ECO:0000259" key="9">
    <source>
        <dbReference type="PROSITE" id="PS51747"/>
    </source>
</evidence>
<dbReference type="NCBIfam" id="NF008113">
    <property type="entry name" value="PRK10860.1"/>
    <property type="match status" value="1"/>
</dbReference>
<feature type="binding site" evidence="8">
    <location>
        <position position="61"/>
    </location>
    <ligand>
        <name>Zn(2+)</name>
        <dbReference type="ChEBI" id="CHEBI:29105"/>
        <note>catalytic</note>
    </ligand>
</feature>
<comment type="function">
    <text evidence="8">Catalyzes the deamination of adenosine to inosine at the wobble position 34 of tRNA(Arg2).</text>
</comment>
<dbReference type="PROSITE" id="PS00903">
    <property type="entry name" value="CYT_DCMP_DEAMINASES_1"/>
    <property type="match status" value="1"/>
</dbReference>
<dbReference type="EC" id="3.5.4.33" evidence="8"/>
<feature type="domain" description="CMP/dCMP-type deaminase" evidence="9">
    <location>
        <begin position="10"/>
        <end position="137"/>
    </location>
</feature>
<proteinExistence type="inferred from homology"/>
<evidence type="ECO:0000313" key="11">
    <source>
        <dbReference type="Proteomes" id="UP000321332"/>
    </source>
</evidence>
<dbReference type="PANTHER" id="PTHR11079:SF202">
    <property type="entry name" value="TRNA-SPECIFIC ADENOSINE DEAMINASE"/>
    <property type="match status" value="1"/>
</dbReference>
<comment type="similarity">
    <text evidence="1">Belongs to the cytidine and deoxycytidylate deaminase family. ADAT2 subfamily.</text>
</comment>
<dbReference type="PANTHER" id="PTHR11079">
    <property type="entry name" value="CYTOSINE DEAMINASE FAMILY MEMBER"/>
    <property type="match status" value="1"/>
</dbReference>
<evidence type="ECO:0000313" key="10">
    <source>
        <dbReference type="EMBL" id="QEA33296.1"/>
    </source>
</evidence>
<keyword evidence="5 8" id="KW-0378">Hydrolase</keyword>
<comment type="catalytic activity">
    <reaction evidence="7 8">
        <text>adenosine(34) in tRNA + H2O + H(+) = inosine(34) in tRNA + NH4(+)</text>
        <dbReference type="Rhea" id="RHEA:43168"/>
        <dbReference type="Rhea" id="RHEA-COMP:10373"/>
        <dbReference type="Rhea" id="RHEA-COMP:10374"/>
        <dbReference type="ChEBI" id="CHEBI:15377"/>
        <dbReference type="ChEBI" id="CHEBI:15378"/>
        <dbReference type="ChEBI" id="CHEBI:28938"/>
        <dbReference type="ChEBI" id="CHEBI:74411"/>
        <dbReference type="ChEBI" id="CHEBI:82852"/>
        <dbReference type="EC" id="3.5.4.33"/>
    </reaction>
</comment>
<dbReference type="InterPro" id="IPR016192">
    <property type="entry name" value="APOBEC/CMP_deaminase_Zn-bd"/>
</dbReference>
<dbReference type="InterPro" id="IPR016193">
    <property type="entry name" value="Cytidine_deaminase-like"/>
</dbReference>
<dbReference type="InterPro" id="IPR058535">
    <property type="entry name" value="MafB19-deam"/>
</dbReference>
<dbReference type="Proteomes" id="UP000321332">
    <property type="component" value="Chromosome"/>
</dbReference>
<comment type="cofactor">
    <cofactor evidence="8">
        <name>Zn(2+)</name>
        <dbReference type="ChEBI" id="CHEBI:29105"/>
    </cofactor>
    <text evidence="8">Binds 1 zinc ion per subunit.</text>
</comment>
<feature type="active site" description="Proton donor" evidence="8">
    <location>
        <position position="63"/>
    </location>
</feature>
<evidence type="ECO:0000256" key="4">
    <source>
        <dbReference type="ARBA" id="ARBA00022723"/>
    </source>
</evidence>
<dbReference type="InterPro" id="IPR002125">
    <property type="entry name" value="CMP_dCMP_dom"/>
</dbReference>
<dbReference type="GO" id="GO:0002100">
    <property type="term" value="P:tRNA wobble adenosine to inosine editing"/>
    <property type="evidence" value="ECO:0007669"/>
    <property type="project" value="UniProtKB-UniRule"/>
</dbReference>
<evidence type="ECO:0000256" key="2">
    <source>
        <dbReference type="ARBA" id="ARBA00011738"/>
    </source>
</evidence>
<feature type="binding site" evidence="8">
    <location>
        <position position="91"/>
    </location>
    <ligand>
        <name>Zn(2+)</name>
        <dbReference type="ChEBI" id="CHEBI:29105"/>
        <note>catalytic</note>
    </ligand>
</feature>
<gene>
    <name evidence="8" type="primary">tadA</name>
    <name evidence="10" type="ORF">FGL89_03600</name>
</gene>
<comment type="subunit">
    <text evidence="2 8">Homodimer.</text>
</comment>
<dbReference type="HAMAP" id="MF_00972">
    <property type="entry name" value="tRNA_aden_deaminase"/>
    <property type="match status" value="1"/>
</dbReference>
<evidence type="ECO:0000256" key="1">
    <source>
        <dbReference type="ARBA" id="ARBA00010669"/>
    </source>
</evidence>
<dbReference type="RefSeq" id="WP_014973760.1">
    <property type="nucleotide sequence ID" value="NZ_BPKR01000007.1"/>
</dbReference>
<dbReference type="EMBL" id="CP042374">
    <property type="protein sequence ID" value="QEA33296.1"/>
    <property type="molecule type" value="Genomic_DNA"/>
</dbReference>
<accession>A0AAE6IJ24</accession>
<evidence type="ECO:0000256" key="7">
    <source>
        <dbReference type="ARBA" id="ARBA00048045"/>
    </source>
</evidence>
<dbReference type="GO" id="GO:0008270">
    <property type="term" value="F:zinc ion binding"/>
    <property type="evidence" value="ECO:0007669"/>
    <property type="project" value="UniProtKB-UniRule"/>
</dbReference>
<dbReference type="FunFam" id="3.40.140.10:FF:000005">
    <property type="entry name" value="tRNA-specific adenosine deaminase"/>
    <property type="match status" value="1"/>
</dbReference>
<dbReference type="OMA" id="PCQMCAG"/>
<feature type="binding site" evidence="8">
    <location>
        <position position="94"/>
    </location>
    <ligand>
        <name>Zn(2+)</name>
        <dbReference type="ChEBI" id="CHEBI:29105"/>
        <note>catalytic</note>
    </ligand>
</feature>
<protein>
    <recommendedName>
        <fullName evidence="8">tRNA-specific adenosine deaminase</fullName>
        <ecNumber evidence="8">3.5.4.33</ecNumber>
    </recommendedName>
</protein>
<keyword evidence="4 8" id="KW-0479">Metal-binding</keyword>
<dbReference type="InterPro" id="IPR028883">
    <property type="entry name" value="tRNA_aden_deaminase"/>
</dbReference>
<evidence type="ECO:0000256" key="8">
    <source>
        <dbReference type="HAMAP-Rule" id="MF_00972"/>
    </source>
</evidence>
<dbReference type="SUPFAM" id="SSF53927">
    <property type="entry name" value="Cytidine deaminase-like"/>
    <property type="match status" value="1"/>
</dbReference>
<dbReference type="AlphaFoldDB" id="A0AAE6IJ24"/>
<evidence type="ECO:0000256" key="3">
    <source>
        <dbReference type="ARBA" id="ARBA00022694"/>
    </source>
</evidence>